<feature type="transmembrane region" description="Helical" evidence="1">
    <location>
        <begin position="361"/>
        <end position="383"/>
    </location>
</feature>
<feature type="transmembrane region" description="Helical" evidence="1">
    <location>
        <begin position="395"/>
        <end position="422"/>
    </location>
</feature>
<feature type="transmembrane region" description="Helical" evidence="1">
    <location>
        <begin position="471"/>
        <end position="488"/>
    </location>
</feature>
<sequence length="516" mass="53570">MTSRLRASRGGARVGIVILLVLAVLVLGFAAFGLVLLRSVPDVAVVLVVTLFTLQLVGWVLTPLIAFGVDETVDPARFALLPIRMRDLQRGLLTSSLIGYLPAANVIVLLGAVVALSAPWSVLPVALVCAVLQLLTCVVLSRAASTAMSTLMESRRGRDLGMAVGFGIFVLYLALSWLLNSGGGSGVQSGVEKAAGIFGWLPSGSLALLPQLVATGQWGRVALAAVIGVAPLVLGWIWWRRALVTTLTTVSSSTESSAPSGASHDTSVGGGVAGTARVVAGRDRLLMWRDPMRRMPWLMIGVLIIAWPFFVARGPGGVYAVAFGALLIGTQSANQYGVDGSGLWLHLQTIADRARARGESVGHVVAAFLPGTVLVLVALALQATVYDAWDKVPGALGLALGVMLGGAAASTYIAAVIPYAMPQSRKSMFASSVPGQKGRTTRATLAILGIGLLVGVPAGIAVVLSLVVAPWWGWVALVLGPVCGFLALDRLVKVSADRYLQNGPEILATVAAGDRS</sequence>
<keyword evidence="1" id="KW-1133">Transmembrane helix</keyword>
<feature type="transmembrane region" description="Helical" evidence="1">
    <location>
        <begin position="160"/>
        <end position="179"/>
    </location>
</feature>
<feature type="transmembrane region" description="Helical" evidence="1">
    <location>
        <begin position="443"/>
        <end position="465"/>
    </location>
</feature>
<keyword evidence="1" id="KW-0812">Transmembrane</keyword>
<feature type="transmembrane region" description="Helical" evidence="1">
    <location>
        <begin position="12"/>
        <end position="37"/>
    </location>
</feature>
<gene>
    <name evidence="2" type="ORF">JL107_06900</name>
</gene>
<evidence type="ECO:0000313" key="2">
    <source>
        <dbReference type="EMBL" id="MBM9476168.1"/>
    </source>
</evidence>
<keyword evidence="3" id="KW-1185">Reference proteome</keyword>
<accession>A0A938YN82</accession>
<keyword evidence="1" id="KW-0472">Membrane</keyword>
<reference evidence="2" key="1">
    <citation type="submission" date="2021-01" db="EMBL/GenBank/DDBJ databases">
        <title>KCTC 19127 draft genome.</title>
        <authorList>
            <person name="An D."/>
        </authorList>
    </citation>
    <scope>NUCLEOTIDE SEQUENCE</scope>
    <source>
        <strain evidence="2">KCTC 19127</strain>
    </source>
</reference>
<dbReference type="EMBL" id="JAERWL010000006">
    <property type="protein sequence ID" value="MBM9476168.1"/>
    <property type="molecule type" value="Genomic_DNA"/>
</dbReference>
<evidence type="ECO:0008006" key="4">
    <source>
        <dbReference type="Google" id="ProtNLM"/>
    </source>
</evidence>
<dbReference type="Proteomes" id="UP000663801">
    <property type="component" value="Unassembled WGS sequence"/>
</dbReference>
<evidence type="ECO:0000313" key="3">
    <source>
        <dbReference type="Proteomes" id="UP000663801"/>
    </source>
</evidence>
<feature type="transmembrane region" description="Helical" evidence="1">
    <location>
        <begin position="122"/>
        <end position="140"/>
    </location>
</feature>
<organism evidence="2 3">
    <name type="scientific">Nakamurella flavida</name>
    <dbReference type="NCBI Taxonomy" id="363630"/>
    <lineage>
        <taxon>Bacteria</taxon>
        <taxon>Bacillati</taxon>
        <taxon>Actinomycetota</taxon>
        <taxon>Actinomycetes</taxon>
        <taxon>Nakamurellales</taxon>
        <taxon>Nakamurellaceae</taxon>
        <taxon>Nakamurella</taxon>
    </lineage>
</organism>
<feature type="transmembrane region" description="Helical" evidence="1">
    <location>
        <begin position="221"/>
        <end position="239"/>
    </location>
</feature>
<name>A0A938YN82_9ACTN</name>
<dbReference type="AlphaFoldDB" id="A0A938YN82"/>
<feature type="transmembrane region" description="Helical" evidence="1">
    <location>
        <begin position="43"/>
        <end position="69"/>
    </location>
</feature>
<proteinExistence type="predicted"/>
<comment type="caution">
    <text evidence="2">The sequence shown here is derived from an EMBL/GenBank/DDBJ whole genome shotgun (WGS) entry which is preliminary data.</text>
</comment>
<feature type="transmembrane region" description="Helical" evidence="1">
    <location>
        <begin position="90"/>
        <end position="116"/>
    </location>
</feature>
<dbReference type="RefSeq" id="WP_205256258.1">
    <property type="nucleotide sequence ID" value="NZ_BAAAPV010000003.1"/>
</dbReference>
<feature type="transmembrane region" description="Helical" evidence="1">
    <location>
        <begin position="295"/>
        <end position="312"/>
    </location>
</feature>
<protein>
    <recommendedName>
        <fullName evidence="4">Transporter</fullName>
    </recommendedName>
</protein>
<evidence type="ECO:0000256" key="1">
    <source>
        <dbReference type="SAM" id="Phobius"/>
    </source>
</evidence>